<keyword evidence="1" id="KW-0175">Coiled coil</keyword>
<name>A0A367Z8W3_9BACT</name>
<dbReference type="EMBL" id="QOQW01000044">
    <property type="protein sequence ID" value="RCK74600.1"/>
    <property type="molecule type" value="Genomic_DNA"/>
</dbReference>
<evidence type="ECO:0000256" key="1">
    <source>
        <dbReference type="SAM" id="Coils"/>
    </source>
</evidence>
<dbReference type="Proteomes" id="UP000252355">
    <property type="component" value="Unassembled WGS sequence"/>
</dbReference>
<proteinExistence type="predicted"/>
<accession>A0A367Z8W3</accession>
<organism evidence="2 3">
    <name type="scientific">Candidatus Ozemobacter sibiricus</name>
    <dbReference type="NCBI Taxonomy" id="2268124"/>
    <lineage>
        <taxon>Bacteria</taxon>
        <taxon>Candidatus Ozemobacteria</taxon>
        <taxon>Candidatus Ozemobacterales</taxon>
        <taxon>Candidatus Ozemobacteraceae</taxon>
        <taxon>Candidatus Ozemobacter</taxon>
    </lineage>
</organism>
<evidence type="ECO:0000313" key="2">
    <source>
        <dbReference type="EMBL" id="RCK74600.1"/>
    </source>
</evidence>
<gene>
    <name evidence="2" type="ORF">OZSIB_0571</name>
</gene>
<sequence>MLMGKVLGWLTGSDADSRSEFEKHVASLEEGRRGVKLQMARAIQQEQMLRARLAEFEFLAEQCARQAMEFLQSGREEAARTALRQKRTHLQNAAALRPELEEQHKTVRMLTESLEILESRLAEARCQLELTQGRQRRADTKLAVSGILEATNRTVERCESPVALPDGAVRRAALADATLDSERARLADALRLASFEEAVDAELVSLKEEIRRAG</sequence>
<comment type="caution">
    <text evidence="2">The sequence shown here is derived from an EMBL/GenBank/DDBJ whole genome shotgun (WGS) entry which is preliminary data.</text>
</comment>
<dbReference type="AlphaFoldDB" id="A0A367Z8W3"/>
<reference evidence="2 3" key="1">
    <citation type="submission" date="2018-05" db="EMBL/GenBank/DDBJ databases">
        <title>A metagenomic window into the 2 km-deep terrestrial subsurface aquifer revealed taxonomically and functionally diverse microbial community comprising novel uncultured bacterial lineages.</title>
        <authorList>
            <person name="Kadnikov V.V."/>
            <person name="Mardanov A.V."/>
            <person name="Beletsky A.V."/>
            <person name="Banks D."/>
            <person name="Pimenov N.V."/>
            <person name="Frank Y.A."/>
            <person name="Karnachuk O.V."/>
            <person name="Ravin N.V."/>
        </authorList>
    </citation>
    <scope>NUCLEOTIDE SEQUENCE [LARGE SCALE GENOMIC DNA]</scope>
    <source>
        <strain evidence="2">BY5</strain>
    </source>
</reference>
<feature type="coiled-coil region" evidence="1">
    <location>
        <begin position="100"/>
        <end position="134"/>
    </location>
</feature>
<evidence type="ECO:0000313" key="3">
    <source>
        <dbReference type="Proteomes" id="UP000252355"/>
    </source>
</evidence>
<protein>
    <submittedName>
        <fullName evidence="2">Phage shock protein A</fullName>
    </submittedName>
</protein>